<sequence>MKHSGRHDSWANQNSSEIVTAPADSPCTDEEGAIARAARNTWLFSARLGEREAWTTPQSKEQERRVLEAVQDGRDPKDAAELRERYGKEVRDVATKEAAGQHWEHAYATTVYKSQGMTKQHVLVNAEASQKELMSQKAFLVSR</sequence>
<evidence type="ECO:0000256" key="1">
    <source>
        <dbReference type="SAM" id="MobiDB-lite"/>
    </source>
</evidence>
<feature type="region of interest" description="Disordered" evidence="1">
    <location>
        <begin position="1"/>
        <end position="28"/>
    </location>
</feature>
<dbReference type="EMBL" id="JBEPIJ010000006">
    <property type="protein sequence ID" value="MES0873705.1"/>
    <property type="molecule type" value="Genomic_DNA"/>
</dbReference>
<gene>
    <name evidence="2" type="ORF">ABSH63_06775</name>
</gene>
<proteinExistence type="predicted"/>
<evidence type="ECO:0000313" key="3">
    <source>
        <dbReference type="Proteomes" id="UP001465331"/>
    </source>
</evidence>
<name>A0ABV2A8Y1_9GAMM</name>
<reference evidence="2 3" key="1">
    <citation type="submission" date="2024-06" db="EMBL/GenBank/DDBJ databases">
        <authorList>
            <person name="Li Z."/>
            <person name="Jiang Y."/>
        </authorList>
    </citation>
    <scope>NUCLEOTIDE SEQUENCE [LARGE SCALE GENOMIC DNA]</scope>
    <source>
        <strain evidence="2 3">HSW-8</strain>
    </source>
</reference>
<evidence type="ECO:0000313" key="2">
    <source>
        <dbReference type="EMBL" id="MES0873705.1"/>
    </source>
</evidence>
<organism evidence="2 3">
    <name type="scientific">Sinimarinibacterium thermocellulolyticum</name>
    <dbReference type="NCBI Taxonomy" id="3170016"/>
    <lineage>
        <taxon>Bacteria</taxon>
        <taxon>Pseudomonadati</taxon>
        <taxon>Pseudomonadota</taxon>
        <taxon>Gammaproteobacteria</taxon>
        <taxon>Nevskiales</taxon>
        <taxon>Nevskiaceae</taxon>
        <taxon>Sinimarinibacterium</taxon>
    </lineage>
</organism>
<dbReference type="RefSeq" id="WP_352888523.1">
    <property type="nucleotide sequence ID" value="NZ_JBEPIJ010000006.1"/>
</dbReference>
<accession>A0ABV2A8Y1</accession>
<feature type="compositionally biased region" description="Basic and acidic residues" evidence="1">
    <location>
        <begin position="60"/>
        <end position="79"/>
    </location>
</feature>
<dbReference type="Gene3D" id="2.30.30.940">
    <property type="match status" value="1"/>
</dbReference>
<dbReference type="Proteomes" id="UP001465331">
    <property type="component" value="Unassembled WGS sequence"/>
</dbReference>
<keyword evidence="3" id="KW-1185">Reference proteome</keyword>
<dbReference type="Gene3D" id="3.40.50.300">
    <property type="entry name" value="P-loop containing nucleotide triphosphate hydrolases"/>
    <property type="match status" value="1"/>
</dbReference>
<dbReference type="InterPro" id="IPR027417">
    <property type="entry name" value="P-loop_NTPase"/>
</dbReference>
<comment type="caution">
    <text evidence="2">The sequence shown here is derived from an EMBL/GenBank/DDBJ whole genome shotgun (WGS) entry which is preliminary data.</text>
</comment>
<feature type="region of interest" description="Disordered" evidence="1">
    <location>
        <begin position="53"/>
        <end position="79"/>
    </location>
</feature>
<protein>
    <submittedName>
        <fullName evidence="2">Uncharacterized protein</fullName>
    </submittedName>
</protein>